<reference evidence="3" key="1">
    <citation type="submission" date="2019-05" db="EMBL/GenBank/DDBJ databases">
        <title>Annotation for the trematode Paragonimus heterotremus.</title>
        <authorList>
            <person name="Choi Y.-J."/>
        </authorList>
    </citation>
    <scope>NUCLEOTIDE SEQUENCE</scope>
    <source>
        <strain evidence="3">LC</strain>
    </source>
</reference>
<feature type="domain" description="BHLH" evidence="2">
    <location>
        <begin position="115"/>
        <end position="161"/>
    </location>
</feature>
<dbReference type="AlphaFoldDB" id="A0A8J4STM7"/>
<feature type="compositionally biased region" description="Basic and acidic residues" evidence="1">
    <location>
        <begin position="109"/>
        <end position="123"/>
    </location>
</feature>
<gene>
    <name evidence="3" type="ORF">PHET_01425</name>
</gene>
<dbReference type="InterPro" id="IPR036638">
    <property type="entry name" value="HLH_DNA-bd_sf"/>
</dbReference>
<dbReference type="InterPro" id="IPR011598">
    <property type="entry name" value="bHLH_dom"/>
</dbReference>
<evidence type="ECO:0000256" key="1">
    <source>
        <dbReference type="SAM" id="MobiDB-lite"/>
    </source>
</evidence>
<dbReference type="SUPFAM" id="SSF47459">
    <property type="entry name" value="HLH, helix-loop-helix DNA-binding domain"/>
    <property type="match status" value="1"/>
</dbReference>
<dbReference type="Pfam" id="PF00010">
    <property type="entry name" value="HLH"/>
    <property type="match status" value="1"/>
</dbReference>
<feature type="region of interest" description="Disordered" evidence="1">
    <location>
        <begin position="208"/>
        <end position="292"/>
    </location>
</feature>
<feature type="compositionally biased region" description="Polar residues" evidence="1">
    <location>
        <begin position="76"/>
        <end position="94"/>
    </location>
</feature>
<dbReference type="GO" id="GO:0046983">
    <property type="term" value="F:protein dimerization activity"/>
    <property type="evidence" value="ECO:0007669"/>
    <property type="project" value="InterPro"/>
</dbReference>
<dbReference type="Proteomes" id="UP000748531">
    <property type="component" value="Unassembled WGS sequence"/>
</dbReference>
<dbReference type="EMBL" id="LUCH01000505">
    <property type="protein sequence ID" value="KAF5404970.1"/>
    <property type="molecule type" value="Genomic_DNA"/>
</dbReference>
<organism evidence="3 4">
    <name type="scientific">Paragonimus heterotremus</name>
    <dbReference type="NCBI Taxonomy" id="100268"/>
    <lineage>
        <taxon>Eukaryota</taxon>
        <taxon>Metazoa</taxon>
        <taxon>Spiralia</taxon>
        <taxon>Lophotrochozoa</taxon>
        <taxon>Platyhelminthes</taxon>
        <taxon>Trematoda</taxon>
        <taxon>Digenea</taxon>
        <taxon>Plagiorchiida</taxon>
        <taxon>Troglotremata</taxon>
        <taxon>Troglotrematidae</taxon>
        <taxon>Paragonimus</taxon>
    </lineage>
</organism>
<feature type="compositionally biased region" description="Polar residues" evidence="1">
    <location>
        <begin position="261"/>
        <end position="278"/>
    </location>
</feature>
<sequence length="350" mass="39115">MLLLLFLLLGQNDADNYPLEHASLEEKLRESVNHGSVEIVAVPLCCARIYWIKNHFYIGSADTENGSKLETRNNVEKSSMNDAQSSTPITTGTSAAKPRRGRRSLLPPEQREQTRRLKKQNMERRRRACISDKMTALHNLAMEIIGVDPQTQLKIEKADILSTCHLVFEEVAEIARGDPAFQERLGKIRSQISISTHSAHPLVDENTQSSAFSDEGKENSSILPDIGNSHRSVDHSSHELKSFESAKRPGHSTPHVFFRTRGNSLTSNDSGMYSFSPDQTDEKPAHSSSLLTSTTGWSAINHTRPTYLKTHREGVTVTTGPQKSTHSSQSVLRPTAYNRVKTTSVWRPYL</sequence>
<feature type="compositionally biased region" description="Basic and acidic residues" evidence="1">
    <location>
        <begin position="231"/>
        <end position="247"/>
    </location>
</feature>
<proteinExistence type="predicted"/>
<dbReference type="Gene3D" id="4.10.280.10">
    <property type="entry name" value="Helix-loop-helix DNA-binding domain"/>
    <property type="match status" value="1"/>
</dbReference>
<name>A0A8J4STM7_9TREM</name>
<accession>A0A8J4STM7</accession>
<feature type="region of interest" description="Disordered" evidence="1">
    <location>
        <begin position="74"/>
        <end position="126"/>
    </location>
</feature>
<keyword evidence="4" id="KW-1185">Reference proteome</keyword>
<evidence type="ECO:0000259" key="2">
    <source>
        <dbReference type="Pfam" id="PF00010"/>
    </source>
</evidence>
<evidence type="ECO:0000313" key="4">
    <source>
        <dbReference type="Proteomes" id="UP000748531"/>
    </source>
</evidence>
<evidence type="ECO:0000313" key="3">
    <source>
        <dbReference type="EMBL" id="KAF5404970.1"/>
    </source>
</evidence>
<protein>
    <recommendedName>
        <fullName evidence="2">BHLH domain-containing protein</fullName>
    </recommendedName>
</protein>
<comment type="caution">
    <text evidence="3">The sequence shown here is derived from an EMBL/GenBank/DDBJ whole genome shotgun (WGS) entry which is preliminary data.</text>
</comment>
<dbReference type="OrthoDB" id="6264573at2759"/>